<evidence type="ECO:0000256" key="5">
    <source>
        <dbReference type="ARBA" id="ARBA00022842"/>
    </source>
</evidence>
<dbReference type="Gene3D" id="3.30.310.50">
    <property type="entry name" value="Alpha-D-phosphohexomutase, C-terminal domain"/>
    <property type="match status" value="1"/>
</dbReference>
<evidence type="ECO:0000256" key="1">
    <source>
        <dbReference type="ARBA" id="ARBA00001946"/>
    </source>
</evidence>
<dbReference type="InterPro" id="IPR005841">
    <property type="entry name" value="Alpha-D-phosphohexomutase_SF"/>
</dbReference>
<comment type="cofactor">
    <cofactor evidence="1">
        <name>Mg(2+)</name>
        <dbReference type="ChEBI" id="CHEBI:18420"/>
    </cofactor>
</comment>
<sequence length="419" mass="47140">MQINEKIFRAYDIRGMYPDELNEDVFYNLGIALVSYLRNSDSKVAVGRDSRDSSDSLCKSFVGGLENLGCHVIDLGVVTTPMLYFAASFLDTDAGAMITASHNPLNYNGVKFVKKGGVPVSGEELKNFYSENFKVAENKKGKTEKKDISEDYFKEILKDFGIKRKIKIKIDDGGGAAKLFLPRFLDKLRVERVGMSADLAVSFDFDADRLYVFDENGEKIREDIVGGIIADGIVQKGQKVIIDIISTKFLEDYFAAKGVEVVRAPVGHYYIKNAMRNNDAVFAAELSGHYYFGDLYYSDSAFFALRKLLEAMDKNEGKNISELVKPFQKYFHSGEINLSLKSREEWGGVLEKIKDKYSSVEQDLQDGILIEFEDPAGGGTGWWFNLRPSNTEPLMRLVIEAKSEALMEEKKKELVSFLN</sequence>
<evidence type="ECO:0000313" key="10">
    <source>
        <dbReference type="EMBL" id="PIS13523.1"/>
    </source>
</evidence>
<dbReference type="GO" id="GO:0016868">
    <property type="term" value="F:intramolecular phosphotransferase activity"/>
    <property type="evidence" value="ECO:0007669"/>
    <property type="project" value="InterPro"/>
</dbReference>
<feature type="domain" description="Alpha-D-phosphohexomutase alpha/beta/alpha" evidence="9">
    <location>
        <begin position="223"/>
        <end position="330"/>
    </location>
</feature>
<evidence type="ECO:0000256" key="6">
    <source>
        <dbReference type="ARBA" id="ARBA00023235"/>
    </source>
</evidence>
<accession>A0A2H0WLH7</accession>
<evidence type="ECO:0000313" key="11">
    <source>
        <dbReference type="Proteomes" id="UP000230353"/>
    </source>
</evidence>
<keyword evidence="6" id="KW-0413">Isomerase</keyword>
<dbReference type="SUPFAM" id="SSF55957">
    <property type="entry name" value="Phosphoglucomutase, C-terminal domain"/>
    <property type="match status" value="1"/>
</dbReference>
<dbReference type="CDD" id="cd03089">
    <property type="entry name" value="PMM_PGM"/>
    <property type="match status" value="1"/>
</dbReference>
<dbReference type="Proteomes" id="UP000230353">
    <property type="component" value="Unassembled WGS sequence"/>
</dbReference>
<dbReference type="InterPro" id="IPR005846">
    <property type="entry name" value="A-D-PHexomutase_a/b/a-III"/>
</dbReference>
<protein>
    <recommendedName>
        <fullName evidence="12">Phosphomannomutase/phosphoglucomutase</fullName>
    </recommendedName>
</protein>
<dbReference type="PANTHER" id="PTHR43771:SF1">
    <property type="entry name" value="PHOSPHOMANNOMUTASE"/>
    <property type="match status" value="1"/>
</dbReference>
<dbReference type="Pfam" id="PF02878">
    <property type="entry name" value="PGM_PMM_I"/>
    <property type="match status" value="1"/>
</dbReference>
<dbReference type="InterPro" id="IPR016055">
    <property type="entry name" value="A-D-PHexomutase_a/b/a-I/II/III"/>
</dbReference>
<evidence type="ECO:0000259" key="8">
    <source>
        <dbReference type="Pfam" id="PF02878"/>
    </source>
</evidence>
<dbReference type="Gene3D" id="3.40.120.10">
    <property type="entry name" value="Alpha-D-Glucose-1,6-Bisphosphate, subunit A, domain 3"/>
    <property type="match status" value="3"/>
</dbReference>
<organism evidence="10 11">
    <name type="scientific">Candidatus Tagabacteria bacterium CG09_land_8_20_14_0_10_41_14</name>
    <dbReference type="NCBI Taxonomy" id="1975021"/>
    <lineage>
        <taxon>Bacteria</taxon>
        <taxon>Candidatus Tagaibacteriota</taxon>
    </lineage>
</organism>
<feature type="domain" description="Alpha-D-phosphohexomutase C-terminal" evidence="7">
    <location>
        <begin position="378"/>
        <end position="414"/>
    </location>
</feature>
<dbReference type="Pfam" id="PF02880">
    <property type="entry name" value="PGM_PMM_III"/>
    <property type="match status" value="1"/>
</dbReference>
<dbReference type="AlphaFoldDB" id="A0A2H0WLH7"/>
<dbReference type="GO" id="GO:0046872">
    <property type="term" value="F:metal ion binding"/>
    <property type="evidence" value="ECO:0007669"/>
    <property type="project" value="UniProtKB-KW"/>
</dbReference>
<evidence type="ECO:0000259" key="7">
    <source>
        <dbReference type="Pfam" id="PF00408"/>
    </source>
</evidence>
<dbReference type="GO" id="GO:0005975">
    <property type="term" value="P:carbohydrate metabolic process"/>
    <property type="evidence" value="ECO:0007669"/>
    <property type="project" value="InterPro"/>
</dbReference>
<comment type="similarity">
    <text evidence="2">Belongs to the phosphohexose mutase family.</text>
</comment>
<dbReference type="EMBL" id="PEZL01000018">
    <property type="protein sequence ID" value="PIS13523.1"/>
    <property type="molecule type" value="Genomic_DNA"/>
</dbReference>
<name>A0A2H0WLH7_9BACT</name>
<feature type="domain" description="Alpha-D-phosphohexomutase alpha/beta/alpha" evidence="8">
    <location>
        <begin position="6"/>
        <end position="131"/>
    </location>
</feature>
<dbReference type="Pfam" id="PF00408">
    <property type="entry name" value="PGM_PMM_IV"/>
    <property type="match status" value="1"/>
</dbReference>
<reference evidence="11" key="1">
    <citation type="submission" date="2017-09" db="EMBL/GenBank/DDBJ databases">
        <title>Depth-based differentiation of microbial function through sediment-hosted aquifers and enrichment of novel symbionts in the deep terrestrial subsurface.</title>
        <authorList>
            <person name="Probst A.J."/>
            <person name="Ladd B."/>
            <person name="Jarett J.K."/>
            <person name="Geller-Mcgrath D.E."/>
            <person name="Sieber C.M.K."/>
            <person name="Emerson J.B."/>
            <person name="Anantharaman K."/>
            <person name="Thomas B.C."/>
            <person name="Malmstrom R."/>
            <person name="Stieglmeier M."/>
            <person name="Klingl A."/>
            <person name="Woyke T."/>
            <person name="Ryan C.M."/>
            <person name="Banfield J.F."/>
        </authorList>
    </citation>
    <scope>NUCLEOTIDE SEQUENCE [LARGE SCALE GENOMIC DNA]</scope>
</reference>
<dbReference type="InterPro" id="IPR005844">
    <property type="entry name" value="A-D-PHexomutase_a/b/a-I"/>
</dbReference>
<evidence type="ECO:0000256" key="3">
    <source>
        <dbReference type="ARBA" id="ARBA00022553"/>
    </source>
</evidence>
<evidence type="ECO:0000256" key="2">
    <source>
        <dbReference type="ARBA" id="ARBA00010231"/>
    </source>
</evidence>
<gene>
    <name evidence="10" type="ORF">COT67_01305</name>
</gene>
<evidence type="ECO:0008006" key="12">
    <source>
        <dbReference type="Google" id="ProtNLM"/>
    </source>
</evidence>
<evidence type="ECO:0000259" key="9">
    <source>
        <dbReference type="Pfam" id="PF02880"/>
    </source>
</evidence>
<keyword evidence="5" id="KW-0460">Magnesium</keyword>
<keyword evidence="4" id="KW-0479">Metal-binding</keyword>
<keyword evidence="3" id="KW-0597">Phosphoprotein</keyword>
<proteinExistence type="inferred from homology"/>
<comment type="caution">
    <text evidence="10">The sequence shown here is derived from an EMBL/GenBank/DDBJ whole genome shotgun (WGS) entry which is preliminary data.</text>
</comment>
<evidence type="ECO:0000256" key="4">
    <source>
        <dbReference type="ARBA" id="ARBA00022723"/>
    </source>
</evidence>
<dbReference type="SUPFAM" id="SSF53738">
    <property type="entry name" value="Phosphoglucomutase, first 3 domains"/>
    <property type="match status" value="3"/>
</dbReference>
<dbReference type="PRINTS" id="PR00509">
    <property type="entry name" value="PGMPMM"/>
</dbReference>
<dbReference type="InterPro" id="IPR005843">
    <property type="entry name" value="A-D-PHexomutase_C"/>
</dbReference>
<dbReference type="PANTHER" id="PTHR43771">
    <property type="entry name" value="PHOSPHOMANNOMUTASE"/>
    <property type="match status" value="1"/>
</dbReference>
<dbReference type="InterPro" id="IPR036900">
    <property type="entry name" value="A-D-PHexomutase_C_sf"/>
</dbReference>